<reference evidence="6 9" key="2">
    <citation type="submission" date="2020-03" db="EMBL/GenBank/DDBJ databases">
        <title>Characterization of ganglioside-mimicking enterococci.</title>
        <authorList>
            <person name="Patry R.T."/>
            <person name="Nothaft H."/>
            <person name="Bridger R."/>
            <person name="Shajahan A."/>
            <person name="Huynh S."/>
            <person name="Sanchez S."/>
            <person name="Azadi P."/>
            <person name="Cooper K."/>
            <person name="Miller W.G."/>
            <person name="Parker C.T."/>
            <person name="Wells L."/>
            <person name="Szymanski C.M."/>
        </authorList>
    </citation>
    <scope>NUCLEOTIDE SEQUENCE [LARGE SCALE GENOMIC DNA]</scope>
    <source>
        <strain evidence="6 9">EGM181</strain>
    </source>
</reference>
<sequence>MYQIITDSCCDLPAKRLAELGVQYISMTIELEGKEYIDDMGEQFDAKWFLEKLKENAQPTTSQINVGRYVEFFRPYVESHTPILYLGFSSGMSGSFQSAVQAVAILKEEYPHAEITLIDTKSASLGEGFLVAEAAKRQSEGWSLHEVSQWVEEHKLSLDSWVTVDDLRHLERGGRISKTAAAIGGLLNVKPIITVDTEGKLKNVDKVRGRNKSIQKIVDKTVANLRESQIETVYLANAGDDEAAEKVLRLLKEQFPALIIYHYPLGPTIASHTGYGCLALFSFGKTRLISD</sequence>
<evidence type="ECO:0000313" key="5">
    <source>
        <dbReference type="EMBL" id="MDT2691582.1"/>
    </source>
</evidence>
<dbReference type="EMBL" id="CP050485">
    <property type="protein sequence ID" value="QOG25820.1"/>
    <property type="molecule type" value="Genomic_DNA"/>
</dbReference>
<dbReference type="PANTHER" id="PTHR33434:SF3">
    <property type="entry name" value="DEGV DOMAIN-CONTAINING PROTEIN YITS"/>
    <property type="match status" value="1"/>
</dbReference>
<dbReference type="InterPro" id="IPR043168">
    <property type="entry name" value="DegV_C"/>
</dbReference>
<evidence type="ECO:0000256" key="2">
    <source>
        <dbReference type="ARBA" id="ARBA00023121"/>
    </source>
</evidence>
<reference evidence="5" key="4">
    <citation type="submission" date="2023-03" db="EMBL/GenBank/DDBJ databases">
        <authorList>
            <person name="Shen W."/>
            <person name="Cai J."/>
        </authorList>
    </citation>
    <scope>NUCLEOTIDE SEQUENCE</scope>
    <source>
        <strain evidence="5">K69-2</strain>
    </source>
</reference>
<evidence type="ECO:0000313" key="7">
    <source>
        <dbReference type="EMBL" id="STD83779.1"/>
    </source>
</evidence>
<dbReference type="Gene3D" id="2.20.28.50">
    <property type="entry name" value="degv family protein"/>
    <property type="match status" value="1"/>
</dbReference>
<dbReference type="PANTHER" id="PTHR33434">
    <property type="entry name" value="DEGV DOMAIN-CONTAINING PROTEIN DR_1986-RELATED"/>
    <property type="match status" value="1"/>
</dbReference>
<dbReference type="AlphaFoldDB" id="A0A2K3QV33"/>
<comment type="function">
    <text evidence="1">May bind long-chain fatty acids, such as palmitate, and may play a role in lipid transport or fatty acid metabolism.</text>
</comment>
<dbReference type="Proteomes" id="UP001241571">
    <property type="component" value="Unassembled WGS sequence"/>
</dbReference>
<evidence type="ECO:0000313" key="11">
    <source>
        <dbReference type="Proteomes" id="UP001183682"/>
    </source>
</evidence>
<evidence type="ECO:0000313" key="12">
    <source>
        <dbReference type="Proteomes" id="UP001241571"/>
    </source>
</evidence>
<dbReference type="Gene3D" id="3.30.1180.10">
    <property type="match status" value="1"/>
</dbReference>
<reference evidence="7 8" key="1">
    <citation type="submission" date="2018-06" db="EMBL/GenBank/DDBJ databases">
        <authorList>
            <consortium name="Pathogen Informatics"/>
            <person name="Doyle S."/>
        </authorList>
    </citation>
    <scope>NUCLEOTIDE SEQUENCE [LARGE SCALE GENOMIC DNA]</scope>
    <source>
        <strain evidence="7 8">NCTC12360</strain>
    </source>
</reference>
<accession>A0A2K3QV33</accession>
<dbReference type="EMBL" id="JARPZN010000016">
    <property type="protein sequence ID" value="MDT2691582.1"/>
    <property type="molecule type" value="Genomic_DNA"/>
</dbReference>
<evidence type="ECO:0000313" key="6">
    <source>
        <dbReference type="EMBL" id="QOG25820.1"/>
    </source>
</evidence>
<dbReference type="InterPro" id="IPR050270">
    <property type="entry name" value="DegV_domain_contain"/>
</dbReference>
<dbReference type="Gene3D" id="3.40.50.10440">
    <property type="entry name" value="Dihydroxyacetone kinase, domain 1"/>
    <property type="match status" value="1"/>
</dbReference>
<dbReference type="PROSITE" id="PS51482">
    <property type="entry name" value="DEGV"/>
    <property type="match status" value="1"/>
</dbReference>
<reference evidence="3 10" key="3">
    <citation type="submission" date="2020-06" db="EMBL/GenBank/DDBJ databases">
        <title>Crossreactivity between MHC class I-restricted antigens from cancer cells and an enterococcal bacteriophage.</title>
        <authorList>
            <person name="Fluckiger A."/>
            <person name="Daillere R."/>
            <person name="Sassi M."/>
            <person name="Cattoir V."/>
            <person name="Kroemer G."/>
            <person name="Zitvogel L."/>
        </authorList>
    </citation>
    <scope>NUCLEOTIDE SEQUENCE [LARGE SCALE GENOMIC DNA]</scope>
    <source>
        <strain evidence="3 10">EG4</strain>
    </source>
</reference>
<proteinExistence type="predicted"/>
<dbReference type="GeneID" id="93222647"/>
<dbReference type="Proteomes" id="UP000516696">
    <property type="component" value="Chromosome"/>
</dbReference>
<evidence type="ECO:0000256" key="1">
    <source>
        <dbReference type="ARBA" id="ARBA00003238"/>
    </source>
</evidence>
<evidence type="ECO:0000313" key="4">
    <source>
        <dbReference type="EMBL" id="MDL4936515.1"/>
    </source>
</evidence>
<dbReference type="Proteomes" id="UP000254807">
    <property type="component" value="Unassembled WGS sequence"/>
</dbReference>
<dbReference type="RefSeq" id="WP_060813749.1">
    <property type="nucleotide sequence ID" value="NZ_BSYC01000001.1"/>
</dbReference>
<evidence type="ECO:0000313" key="10">
    <source>
        <dbReference type="Proteomes" id="UP000571857"/>
    </source>
</evidence>
<dbReference type="EMBL" id="JASUBT010000008">
    <property type="protein sequence ID" value="MDL4936515.1"/>
    <property type="molecule type" value="Genomic_DNA"/>
</dbReference>
<dbReference type="NCBIfam" id="TIGR00762">
    <property type="entry name" value="DegV"/>
    <property type="match status" value="1"/>
</dbReference>
<protein>
    <submittedName>
        <fullName evidence="7">DegV family EDD domain-containing protein</fullName>
    </submittedName>
    <submittedName>
        <fullName evidence="5">DegV family protein</fullName>
    </submittedName>
</protein>
<dbReference type="Proteomes" id="UP001183682">
    <property type="component" value="Unassembled WGS sequence"/>
</dbReference>
<dbReference type="Proteomes" id="UP000571857">
    <property type="component" value="Unassembled WGS sequence"/>
</dbReference>
<gene>
    <name evidence="6" type="ORF">EGM181_00220</name>
    <name evidence="3" type="ORF">HWH42_07090</name>
    <name evidence="7" type="ORF">NCTC12360_02265</name>
    <name evidence="5" type="ORF">P7E30_15495</name>
    <name evidence="4" type="ORF">QRX88_12375</name>
</gene>
<dbReference type="SUPFAM" id="SSF82549">
    <property type="entry name" value="DAK1/DegV-like"/>
    <property type="match status" value="1"/>
</dbReference>
<keyword evidence="8" id="KW-1185">Reference proteome</keyword>
<dbReference type="Pfam" id="PF02645">
    <property type="entry name" value="DegV"/>
    <property type="match status" value="1"/>
</dbReference>
<dbReference type="OrthoDB" id="9780660at2"/>
<dbReference type="EMBL" id="UFYW01000001">
    <property type="protein sequence ID" value="STD83779.1"/>
    <property type="molecule type" value="Genomic_DNA"/>
</dbReference>
<evidence type="ECO:0000313" key="9">
    <source>
        <dbReference type="Proteomes" id="UP000516696"/>
    </source>
</evidence>
<dbReference type="GO" id="GO:0008289">
    <property type="term" value="F:lipid binding"/>
    <property type="evidence" value="ECO:0007669"/>
    <property type="project" value="UniProtKB-KW"/>
</dbReference>
<name>A0A2K3QV33_ENTGA</name>
<evidence type="ECO:0000313" key="3">
    <source>
        <dbReference type="EMBL" id="MBA0972346.1"/>
    </source>
</evidence>
<keyword evidence="2" id="KW-0446">Lipid-binding</keyword>
<organism evidence="5 11">
    <name type="scientific">Enterococcus gallinarum</name>
    <dbReference type="NCBI Taxonomy" id="1353"/>
    <lineage>
        <taxon>Bacteria</taxon>
        <taxon>Bacillati</taxon>
        <taxon>Bacillota</taxon>
        <taxon>Bacilli</taxon>
        <taxon>Lactobacillales</taxon>
        <taxon>Enterococcaceae</taxon>
        <taxon>Enterococcus</taxon>
    </lineage>
</organism>
<dbReference type="EMBL" id="JABXJK010000034">
    <property type="protein sequence ID" value="MBA0972346.1"/>
    <property type="molecule type" value="Genomic_DNA"/>
</dbReference>
<dbReference type="InterPro" id="IPR003797">
    <property type="entry name" value="DegV"/>
</dbReference>
<reference evidence="4 12" key="5">
    <citation type="submission" date="2023-06" db="EMBL/GenBank/DDBJ databases">
        <title>Acute promotion of culturable opportunistic pathogens and persistent increase of antibiotic resistance following antibiotic exposure in mouse gut microbiota.</title>
        <authorList>
            <person name="Li L."/>
            <person name="Wang B."/>
            <person name="Sun Y."/>
            <person name="Wang M."/>
            <person name="Xu H."/>
        </authorList>
    </citation>
    <scope>NUCLEOTIDE SEQUENCE [LARGE SCALE GENOMIC DNA]</scope>
    <source>
        <strain evidence="4 12">CRI2_2</strain>
    </source>
</reference>
<evidence type="ECO:0000313" key="8">
    <source>
        <dbReference type="Proteomes" id="UP000254807"/>
    </source>
</evidence>